<sequence>MIVTTCSVLGSGFSRKEIIFVNISWLPKATIQAILAPLALNMARQFGTKEDIECGTRLVTIAVLSILLTAPIGAIAIKLFGPRLLPRAK</sequence>
<evidence type="ECO:0000313" key="4">
    <source>
        <dbReference type="Proteomes" id="UP001160148"/>
    </source>
</evidence>
<keyword evidence="2" id="KW-1133">Transmembrane helix</keyword>
<dbReference type="PANTHER" id="PTHR31102">
    <property type="match status" value="1"/>
</dbReference>
<feature type="transmembrane region" description="Helical" evidence="2">
    <location>
        <begin position="58"/>
        <end position="80"/>
    </location>
</feature>
<name>A0AAV0W1F7_9HEMI</name>
<dbReference type="EMBL" id="CARXXK010000001">
    <property type="protein sequence ID" value="CAI6349436.1"/>
    <property type="molecule type" value="Genomic_DNA"/>
</dbReference>
<comment type="caution">
    <text evidence="3">The sequence shown here is derived from an EMBL/GenBank/DDBJ whole genome shotgun (WGS) entry which is preliminary data.</text>
</comment>
<gene>
    <name evidence="3" type="ORF">MEUPH1_LOCUS5995</name>
</gene>
<evidence type="ECO:0000313" key="3">
    <source>
        <dbReference type="EMBL" id="CAI6349436.1"/>
    </source>
</evidence>
<reference evidence="3 4" key="1">
    <citation type="submission" date="2023-01" db="EMBL/GenBank/DDBJ databases">
        <authorList>
            <person name="Whitehead M."/>
        </authorList>
    </citation>
    <scope>NUCLEOTIDE SEQUENCE [LARGE SCALE GENOMIC DNA]</scope>
</reference>
<dbReference type="InterPro" id="IPR051843">
    <property type="entry name" value="CPA1_transporter"/>
</dbReference>
<proteinExistence type="inferred from homology"/>
<protein>
    <submittedName>
        <fullName evidence="3">Uncharacterized protein</fullName>
    </submittedName>
</protein>
<dbReference type="PANTHER" id="PTHR31102:SF1">
    <property type="entry name" value="CATION_H+ EXCHANGER DOMAIN-CONTAINING PROTEIN"/>
    <property type="match status" value="1"/>
</dbReference>
<evidence type="ECO:0000256" key="2">
    <source>
        <dbReference type="SAM" id="Phobius"/>
    </source>
</evidence>
<accession>A0AAV0W1F7</accession>
<keyword evidence="2" id="KW-0812">Transmembrane</keyword>
<dbReference type="Proteomes" id="UP001160148">
    <property type="component" value="Unassembled WGS sequence"/>
</dbReference>
<organism evidence="3 4">
    <name type="scientific">Macrosiphum euphorbiae</name>
    <name type="common">potato aphid</name>
    <dbReference type="NCBI Taxonomy" id="13131"/>
    <lineage>
        <taxon>Eukaryota</taxon>
        <taxon>Metazoa</taxon>
        <taxon>Ecdysozoa</taxon>
        <taxon>Arthropoda</taxon>
        <taxon>Hexapoda</taxon>
        <taxon>Insecta</taxon>
        <taxon>Pterygota</taxon>
        <taxon>Neoptera</taxon>
        <taxon>Paraneoptera</taxon>
        <taxon>Hemiptera</taxon>
        <taxon>Sternorrhyncha</taxon>
        <taxon>Aphidomorpha</taxon>
        <taxon>Aphidoidea</taxon>
        <taxon>Aphididae</taxon>
        <taxon>Macrosiphini</taxon>
        <taxon>Macrosiphum</taxon>
    </lineage>
</organism>
<evidence type="ECO:0000256" key="1">
    <source>
        <dbReference type="ARBA" id="ARBA00007367"/>
    </source>
</evidence>
<comment type="similarity">
    <text evidence="1">Belongs to the monovalent cation:proton antiporter 1 (CPA1) transporter (TC 2.A.36) family.</text>
</comment>
<dbReference type="AlphaFoldDB" id="A0AAV0W1F7"/>
<keyword evidence="4" id="KW-1185">Reference proteome</keyword>
<keyword evidence="2" id="KW-0472">Membrane</keyword>
<dbReference type="GO" id="GO:0098662">
    <property type="term" value="P:inorganic cation transmembrane transport"/>
    <property type="evidence" value="ECO:0007669"/>
    <property type="project" value="TreeGrafter"/>
</dbReference>